<dbReference type="AlphaFoldDB" id="A0A5B9FX87"/>
<proteinExistence type="predicted"/>
<dbReference type="KEGG" id="fak:FUA48_06975"/>
<dbReference type="EMBL" id="CP042831">
    <property type="protein sequence ID" value="QEE49327.1"/>
    <property type="molecule type" value="Genomic_DNA"/>
</dbReference>
<evidence type="ECO:0000313" key="2">
    <source>
        <dbReference type="Proteomes" id="UP000321222"/>
    </source>
</evidence>
<protein>
    <submittedName>
        <fullName evidence="1">Uncharacterized protein</fullName>
    </submittedName>
</protein>
<name>A0A5B9FX87_9FLAO</name>
<evidence type="ECO:0000313" key="1">
    <source>
        <dbReference type="EMBL" id="QEE49327.1"/>
    </source>
</evidence>
<gene>
    <name evidence="1" type="ORF">FUA48_06975</name>
</gene>
<organism evidence="1 2">
    <name type="scientific">Flavobacterium alkalisoli</name>
    <dbReference type="NCBI Taxonomy" id="2602769"/>
    <lineage>
        <taxon>Bacteria</taxon>
        <taxon>Pseudomonadati</taxon>
        <taxon>Bacteroidota</taxon>
        <taxon>Flavobacteriia</taxon>
        <taxon>Flavobacteriales</taxon>
        <taxon>Flavobacteriaceae</taxon>
        <taxon>Flavobacterium</taxon>
    </lineage>
</organism>
<dbReference type="Proteomes" id="UP000321222">
    <property type="component" value="Chromosome"/>
</dbReference>
<dbReference type="RefSeq" id="WP_147582871.1">
    <property type="nucleotide sequence ID" value="NZ_CP042831.1"/>
</dbReference>
<accession>A0A5B9FX87</accession>
<sequence>MEKLTIEERIKNVPSNIDVIIWTFISKGTHQVQLELPKKSGGKDPAFNGMMYNETTFEVKKFTKDFPSVWQRKSKKEIYSYVSGTSEDKITATFHFENIEIIDFAHNPVIEVDLIKNPFDMDGSLPYLEILAVHLTNPLQYYLPVKGLMKFGLHKINLFTNPVPSPSAQ</sequence>
<keyword evidence="2" id="KW-1185">Reference proteome</keyword>
<reference evidence="1 2" key="1">
    <citation type="submission" date="2019-08" db="EMBL/GenBank/DDBJ databases">
        <title>Flavobacterium alkalisoli sp. nov., isolated from rhizosphere soil of Suaeda salsa.</title>
        <authorList>
            <person name="Sun J.-Q."/>
            <person name="Xu L."/>
        </authorList>
    </citation>
    <scope>NUCLEOTIDE SEQUENCE [LARGE SCALE GENOMIC DNA]</scope>
    <source>
        <strain evidence="1 2">XS-5</strain>
    </source>
</reference>